<feature type="compositionally biased region" description="Basic residues" evidence="5">
    <location>
        <begin position="14"/>
        <end position="24"/>
    </location>
</feature>
<accession>A0A4Q7L7P1</accession>
<comment type="caution">
    <text evidence="7">The sequence shown here is derived from an EMBL/GenBank/DDBJ whole genome shotgun (WGS) entry which is preliminary data.</text>
</comment>
<dbReference type="SUPFAM" id="SSF48498">
    <property type="entry name" value="Tetracyclin repressor-like, C-terminal domain"/>
    <property type="match status" value="1"/>
</dbReference>
<dbReference type="InterPro" id="IPR036271">
    <property type="entry name" value="Tet_transcr_reg_TetR-rel_C_sf"/>
</dbReference>
<feature type="region of interest" description="Disordered" evidence="5">
    <location>
        <begin position="1"/>
        <end position="25"/>
    </location>
</feature>
<name>A0A4Q7L7P1_9PSEU</name>
<evidence type="ECO:0000259" key="6">
    <source>
        <dbReference type="PROSITE" id="PS50977"/>
    </source>
</evidence>
<proteinExistence type="predicted"/>
<keyword evidence="8" id="KW-1185">Reference proteome</keyword>
<dbReference type="PANTHER" id="PTHR30055:SF151">
    <property type="entry name" value="TRANSCRIPTIONAL REGULATORY PROTEIN"/>
    <property type="match status" value="1"/>
</dbReference>
<dbReference type="Proteomes" id="UP000294257">
    <property type="component" value="Unassembled WGS sequence"/>
</dbReference>
<feature type="DNA-binding region" description="H-T-H motif" evidence="4">
    <location>
        <begin position="48"/>
        <end position="67"/>
    </location>
</feature>
<dbReference type="EMBL" id="SGWQ01000001">
    <property type="protein sequence ID" value="RZS44382.1"/>
    <property type="molecule type" value="Genomic_DNA"/>
</dbReference>
<dbReference type="GO" id="GO:0000976">
    <property type="term" value="F:transcription cis-regulatory region binding"/>
    <property type="evidence" value="ECO:0007669"/>
    <property type="project" value="TreeGrafter"/>
</dbReference>
<dbReference type="Pfam" id="PF02909">
    <property type="entry name" value="TetR_C_1"/>
    <property type="match status" value="1"/>
</dbReference>
<keyword evidence="3" id="KW-0804">Transcription</keyword>
<evidence type="ECO:0000256" key="2">
    <source>
        <dbReference type="ARBA" id="ARBA00023125"/>
    </source>
</evidence>
<dbReference type="OrthoDB" id="329481at2"/>
<dbReference type="AlphaFoldDB" id="A0A4Q7L7P1"/>
<dbReference type="PROSITE" id="PS50977">
    <property type="entry name" value="HTH_TETR_2"/>
    <property type="match status" value="1"/>
</dbReference>
<evidence type="ECO:0000313" key="8">
    <source>
        <dbReference type="Proteomes" id="UP000294257"/>
    </source>
</evidence>
<protein>
    <submittedName>
        <fullName evidence="7">TetR family transcriptional regulator</fullName>
    </submittedName>
</protein>
<dbReference type="InterPro" id="IPR050109">
    <property type="entry name" value="HTH-type_TetR-like_transc_reg"/>
</dbReference>
<organism evidence="7 8">
    <name type="scientific">Herbihabitans rhizosphaerae</name>
    <dbReference type="NCBI Taxonomy" id="1872711"/>
    <lineage>
        <taxon>Bacteria</taxon>
        <taxon>Bacillati</taxon>
        <taxon>Actinomycetota</taxon>
        <taxon>Actinomycetes</taxon>
        <taxon>Pseudonocardiales</taxon>
        <taxon>Pseudonocardiaceae</taxon>
        <taxon>Herbihabitans</taxon>
    </lineage>
</organism>
<dbReference type="GO" id="GO:0003700">
    <property type="term" value="F:DNA-binding transcription factor activity"/>
    <property type="evidence" value="ECO:0007669"/>
    <property type="project" value="TreeGrafter"/>
</dbReference>
<dbReference type="Gene3D" id="1.10.357.10">
    <property type="entry name" value="Tetracycline Repressor, domain 2"/>
    <property type="match status" value="1"/>
</dbReference>
<dbReference type="Pfam" id="PF00440">
    <property type="entry name" value="TetR_N"/>
    <property type="match status" value="1"/>
</dbReference>
<dbReference type="InterPro" id="IPR001647">
    <property type="entry name" value="HTH_TetR"/>
</dbReference>
<evidence type="ECO:0000256" key="5">
    <source>
        <dbReference type="SAM" id="MobiDB-lite"/>
    </source>
</evidence>
<evidence type="ECO:0000256" key="3">
    <source>
        <dbReference type="ARBA" id="ARBA00023163"/>
    </source>
</evidence>
<reference evidence="7 8" key="1">
    <citation type="submission" date="2019-02" db="EMBL/GenBank/DDBJ databases">
        <title>Genomic Encyclopedia of Type Strains, Phase IV (KMG-IV): sequencing the most valuable type-strain genomes for metagenomic binning, comparative biology and taxonomic classification.</title>
        <authorList>
            <person name="Goeker M."/>
        </authorList>
    </citation>
    <scope>NUCLEOTIDE SEQUENCE [LARGE SCALE GENOMIC DNA]</scope>
    <source>
        <strain evidence="7 8">DSM 101727</strain>
    </source>
</reference>
<dbReference type="InterPro" id="IPR009057">
    <property type="entry name" value="Homeodomain-like_sf"/>
</dbReference>
<evidence type="ECO:0000256" key="1">
    <source>
        <dbReference type="ARBA" id="ARBA00023015"/>
    </source>
</evidence>
<dbReference type="InterPro" id="IPR004111">
    <property type="entry name" value="Repressor_TetR_C"/>
</dbReference>
<gene>
    <name evidence="7" type="ORF">EV193_101258</name>
</gene>
<dbReference type="SUPFAM" id="SSF46689">
    <property type="entry name" value="Homeodomain-like"/>
    <property type="match status" value="1"/>
</dbReference>
<dbReference type="PANTHER" id="PTHR30055">
    <property type="entry name" value="HTH-TYPE TRANSCRIPTIONAL REGULATOR RUTR"/>
    <property type="match status" value="1"/>
</dbReference>
<keyword evidence="2 4" id="KW-0238">DNA-binding</keyword>
<evidence type="ECO:0000256" key="4">
    <source>
        <dbReference type="PROSITE-ProRule" id="PRU00335"/>
    </source>
</evidence>
<dbReference type="RefSeq" id="WP_130342073.1">
    <property type="nucleotide sequence ID" value="NZ_SGWQ01000001.1"/>
</dbReference>
<evidence type="ECO:0000313" key="7">
    <source>
        <dbReference type="EMBL" id="RZS44382.1"/>
    </source>
</evidence>
<feature type="domain" description="HTH tetR-type" evidence="6">
    <location>
        <begin position="25"/>
        <end position="85"/>
    </location>
</feature>
<dbReference type="GO" id="GO:0045892">
    <property type="term" value="P:negative regulation of DNA-templated transcription"/>
    <property type="evidence" value="ECO:0007669"/>
    <property type="project" value="InterPro"/>
</dbReference>
<sequence>MGRDTEAVPTPPWHKTKPATRPRRHLDQDQIVAATLKVLDAEGLDAVSMRRVAAELDTGPASLYAHVANKNELLDLVYDRVLVDIEVPEPDPARWADQFKDVVRACWRATAAHNDIAAAALANIPVGPNSLRIAEGMLAILVRGGGLAPRDASWAIDRIALYIAADAYEGSLHLAKQRASGKSVQEYTDEFVGQLRDYYASLPEDRFPLTVGSVGQMTAGSSDERFEYGLDLLVDGLAARSDP</sequence>
<keyword evidence="1" id="KW-0805">Transcription regulation</keyword>